<dbReference type="InterPro" id="IPR023382">
    <property type="entry name" value="MnmA-like_central_sf"/>
</dbReference>
<protein>
    <recommendedName>
        <fullName evidence="9">tRNA-specific 2-thiouridylase MnmA</fullName>
        <ecNumber evidence="9">2.8.1.13</ecNumber>
    </recommendedName>
</protein>
<dbReference type="Gene3D" id="2.40.30.10">
    <property type="entry name" value="Translation factors"/>
    <property type="match status" value="1"/>
</dbReference>
<feature type="active site" description="Nucleophile" evidence="9">
    <location>
        <position position="118"/>
    </location>
</feature>
<evidence type="ECO:0000256" key="3">
    <source>
        <dbReference type="ARBA" id="ARBA00022694"/>
    </source>
</evidence>
<dbReference type="GO" id="GO:0103016">
    <property type="term" value="F:tRNA-uridine 2-sulfurtransferase activity"/>
    <property type="evidence" value="ECO:0007669"/>
    <property type="project" value="UniProtKB-EC"/>
</dbReference>
<feature type="domain" description="tRNA-specific 2-thiouridylase MnmA-like central" evidence="11">
    <location>
        <begin position="223"/>
        <end position="289"/>
    </location>
</feature>
<dbReference type="InterPro" id="IPR014729">
    <property type="entry name" value="Rossmann-like_a/b/a_fold"/>
</dbReference>
<feature type="binding site" evidence="9">
    <location>
        <position position="142"/>
    </location>
    <ligand>
        <name>ATP</name>
        <dbReference type="ChEBI" id="CHEBI:30616"/>
    </ligand>
</feature>
<dbReference type="Gene3D" id="3.40.50.620">
    <property type="entry name" value="HUPs"/>
    <property type="match status" value="1"/>
</dbReference>
<evidence type="ECO:0000256" key="5">
    <source>
        <dbReference type="ARBA" id="ARBA00022840"/>
    </source>
</evidence>
<evidence type="ECO:0000313" key="12">
    <source>
        <dbReference type="EMBL" id="BCI64144.1"/>
    </source>
</evidence>
<keyword evidence="4 9" id="KW-0547">Nucleotide-binding</keyword>
<feature type="domain" description="tRNA-specific 2-thiouridylase MnmA-like C-terminal" evidence="10">
    <location>
        <begin position="313"/>
        <end position="370"/>
    </location>
</feature>
<feature type="region of interest" description="Interaction with tRNA" evidence="9">
    <location>
        <begin position="164"/>
        <end position="166"/>
    </location>
</feature>
<comment type="function">
    <text evidence="9">Catalyzes the 2-thiolation of uridine at the wobble position (U34) of tRNA, leading to the formation of s(2)U34.</text>
</comment>
<evidence type="ECO:0000256" key="7">
    <source>
        <dbReference type="ARBA" id="ARBA00023157"/>
    </source>
</evidence>
<organism evidence="12 13">
    <name type="scientific">Coprobacter secundus subsp. similis</name>
    <dbReference type="NCBI Taxonomy" id="2751153"/>
    <lineage>
        <taxon>Bacteria</taxon>
        <taxon>Pseudomonadati</taxon>
        <taxon>Bacteroidota</taxon>
        <taxon>Bacteroidia</taxon>
        <taxon>Bacteroidales</taxon>
        <taxon>Barnesiellaceae</taxon>
        <taxon>Coprobacter</taxon>
    </lineage>
</organism>
<accession>A0A7G1I068</accession>
<evidence type="ECO:0000259" key="11">
    <source>
        <dbReference type="Pfam" id="PF20259"/>
    </source>
</evidence>
<dbReference type="EC" id="2.8.1.13" evidence="9"/>
<comment type="catalytic activity">
    <reaction evidence="8 9">
        <text>S-sulfanyl-L-cysteinyl-[protein] + uridine(34) in tRNA + AH2 + ATP = 2-thiouridine(34) in tRNA + L-cysteinyl-[protein] + A + AMP + diphosphate + H(+)</text>
        <dbReference type="Rhea" id="RHEA:47032"/>
        <dbReference type="Rhea" id="RHEA-COMP:10131"/>
        <dbReference type="Rhea" id="RHEA-COMP:11726"/>
        <dbReference type="Rhea" id="RHEA-COMP:11727"/>
        <dbReference type="Rhea" id="RHEA-COMP:11728"/>
        <dbReference type="ChEBI" id="CHEBI:13193"/>
        <dbReference type="ChEBI" id="CHEBI:15378"/>
        <dbReference type="ChEBI" id="CHEBI:17499"/>
        <dbReference type="ChEBI" id="CHEBI:29950"/>
        <dbReference type="ChEBI" id="CHEBI:30616"/>
        <dbReference type="ChEBI" id="CHEBI:33019"/>
        <dbReference type="ChEBI" id="CHEBI:61963"/>
        <dbReference type="ChEBI" id="CHEBI:65315"/>
        <dbReference type="ChEBI" id="CHEBI:87170"/>
        <dbReference type="ChEBI" id="CHEBI:456215"/>
        <dbReference type="EC" id="2.8.1.13"/>
    </reaction>
</comment>
<dbReference type="GO" id="GO:0002143">
    <property type="term" value="P:tRNA wobble position uridine thiolation"/>
    <property type="evidence" value="ECO:0007669"/>
    <property type="project" value="TreeGrafter"/>
</dbReference>
<keyword evidence="6 9" id="KW-0694">RNA-binding</keyword>
<dbReference type="GO" id="GO:0000049">
    <property type="term" value="F:tRNA binding"/>
    <property type="evidence" value="ECO:0007669"/>
    <property type="project" value="UniProtKB-KW"/>
</dbReference>
<dbReference type="PANTHER" id="PTHR11933:SF5">
    <property type="entry name" value="MITOCHONDRIAL TRNA-SPECIFIC 2-THIOURIDYLASE 1"/>
    <property type="match status" value="1"/>
</dbReference>
<keyword evidence="1 9" id="KW-0820">tRNA-binding</keyword>
<dbReference type="Gene3D" id="2.30.30.280">
    <property type="entry name" value="Adenine nucleotide alpha hydrolases-like domains"/>
    <property type="match status" value="1"/>
</dbReference>
<dbReference type="InterPro" id="IPR046884">
    <property type="entry name" value="MnmA-like_central"/>
</dbReference>
<dbReference type="HAMAP" id="MF_00144">
    <property type="entry name" value="tRNA_thiouridyl_MnmA"/>
    <property type="match status" value="1"/>
</dbReference>
<dbReference type="CDD" id="cd01998">
    <property type="entry name" value="MnmA_TRMU-like"/>
    <property type="match status" value="1"/>
</dbReference>
<dbReference type="NCBIfam" id="TIGR00420">
    <property type="entry name" value="trmU"/>
    <property type="match status" value="1"/>
</dbReference>
<feature type="site" description="Interaction with tRNA" evidence="9">
    <location>
        <position position="354"/>
    </location>
</feature>
<evidence type="ECO:0000313" key="13">
    <source>
        <dbReference type="Proteomes" id="UP000594042"/>
    </source>
</evidence>
<dbReference type="Pfam" id="PF20259">
    <property type="entry name" value="tRNA_Me_trans_M"/>
    <property type="match status" value="1"/>
</dbReference>
<dbReference type="GO" id="GO:0005524">
    <property type="term" value="F:ATP binding"/>
    <property type="evidence" value="ECO:0007669"/>
    <property type="project" value="UniProtKB-KW"/>
</dbReference>
<dbReference type="GO" id="GO:0005737">
    <property type="term" value="C:cytoplasm"/>
    <property type="evidence" value="ECO:0007669"/>
    <property type="project" value="UniProtKB-SubCell"/>
</dbReference>
<reference evidence="13" key="1">
    <citation type="submission" date="2020-07" db="EMBL/GenBank/DDBJ databases">
        <title>Complete genome sequencing of Coprobacter sp. strain 2CBH44.</title>
        <authorList>
            <person name="Sakamoto M."/>
            <person name="Murakami T."/>
            <person name="Mori H."/>
        </authorList>
    </citation>
    <scope>NUCLEOTIDE SEQUENCE [LARGE SCALE GENOMIC DNA]</scope>
    <source>
        <strain evidence="13">2CBH44</strain>
    </source>
</reference>
<dbReference type="Pfam" id="PF20258">
    <property type="entry name" value="tRNA_Me_trans_C"/>
    <property type="match status" value="1"/>
</dbReference>
<evidence type="ECO:0000256" key="6">
    <source>
        <dbReference type="ARBA" id="ARBA00022884"/>
    </source>
</evidence>
<keyword evidence="7 9" id="KW-1015">Disulfide bond</keyword>
<feature type="region of interest" description="Interaction with tRNA" evidence="9">
    <location>
        <begin position="321"/>
        <end position="322"/>
    </location>
</feature>
<name>A0A7G1I068_9BACT</name>
<evidence type="ECO:0000256" key="2">
    <source>
        <dbReference type="ARBA" id="ARBA00022679"/>
    </source>
</evidence>
<keyword evidence="9" id="KW-0963">Cytoplasm</keyword>
<evidence type="ECO:0000256" key="9">
    <source>
        <dbReference type="HAMAP-Rule" id="MF_00144"/>
    </source>
</evidence>
<feature type="binding site" evidence="9">
    <location>
        <position position="51"/>
    </location>
    <ligand>
        <name>ATP</name>
        <dbReference type="ChEBI" id="CHEBI:30616"/>
    </ligand>
</feature>
<proteinExistence type="inferred from homology"/>
<comment type="similarity">
    <text evidence="9">Belongs to the MnmA/TRMU family.</text>
</comment>
<keyword evidence="2 9" id="KW-0808">Transferase</keyword>
<dbReference type="Proteomes" id="UP000594042">
    <property type="component" value="Chromosome"/>
</dbReference>
<dbReference type="SUPFAM" id="SSF52402">
    <property type="entry name" value="Adenine nucleotide alpha hydrolases-like"/>
    <property type="match status" value="1"/>
</dbReference>
<gene>
    <name evidence="12" type="primary">mnmA3</name>
    <name evidence="9" type="synonym">mnmA</name>
    <name evidence="12" type="ORF">Cop2CBH44_24970</name>
</gene>
<evidence type="ECO:0000256" key="1">
    <source>
        <dbReference type="ARBA" id="ARBA00022555"/>
    </source>
</evidence>
<feature type="active site" description="Cysteine persulfide intermediate" evidence="9">
    <location>
        <position position="215"/>
    </location>
</feature>
<feature type="disulfide bond" description="Alternate" evidence="9">
    <location>
        <begin position="118"/>
        <end position="215"/>
    </location>
</feature>
<dbReference type="EMBL" id="AP023322">
    <property type="protein sequence ID" value="BCI64144.1"/>
    <property type="molecule type" value="Genomic_DNA"/>
</dbReference>
<evidence type="ECO:0000256" key="8">
    <source>
        <dbReference type="ARBA" id="ARBA00051542"/>
    </source>
</evidence>
<keyword evidence="13" id="KW-1185">Reference proteome</keyword>
<dbReference type="InterPro" id="IPR004506">
    <property type="entry name" value="MnmA-like"/>
</dbReference>
<feature type="site" description="Interaction with tRNA" evidence="9">
    <location>
        <position position="143"/>
    </location>
</feature>
<keyword evidence="3 9" id="KW-0819">tRNA processing</keyword>
<comment type="caution">
    <text evidence="9">Lacks conserved residue(s) required for the propagation of feature annotation.</text>
</comment>
<sequence length="380" mass="43553">MEGNGLYKGETMNESKGLDKRVLVGMSGGVDSSAVCMLLQEQGYDVVGVTLRMWDLPKHFPHSGQMEPVHVLEARTLAEKLGIEHHSMDVRSDFRQTVIQDFIEEYMQGRTPNPCVMCNLYFKWRYLLEAADRYGCKWVATGHYARIGKENDMFYLLKGIDPLKDQSYFLWRLGQKELSRTLFPLGEMKKEDIKKYVLSKGFKEKVEKKESMEVCFIEDDYREFLKQEVPELPEKVNGGFFVDKEGRKIGRHKGFPFYTVGQRKGLEIALGHPAYVIKINARKNTIRLGDKSELLAKEMLVRDVLLPIPLSPEEEISVRIRYRSAALPATLRSVVEGRAIVRFCDEASAVTPGQSAVFYRGDRVLGGSIIDDQRYLKKYI</sequence>
<dbReference type="Pfam" id="PF03054">
    <property type="entry name" value="tRNA_Me_trans"/>
    <property type="match status" value="1"/>
</dbReference>
<feature type="binding site" evidence="9">
    <location>
        <begin position="25"/>
        <end position="32"/>
    </location>
    <ligand>
        <name>ATP</name>
        <dbReference type="ChEBI" id="CHEBI:30616"/>
    </ligand>
</feature>
<dbReference type="InterPro" id="IPR046885">
    <property type="entry name" value="MnmA-like_C"/>
</dbReference>
<comment type="subcellular location">
    <subcellularLocation>
        <location evidence="9">Cytoplasm</location>
    </subcellularLocation>
</comment>
<evidence type="ECO:0000256" key="4">
    <source>
        <dbReference type="ARBA" id="ARBA00022741"/>
    </source>
</evidence>
<dbReference type="NCBIfam" id="NF001138">
    <property type="entry name" value="PRK00143.1"/>
    <property type="match status" value="1"/>
</dbReference>
<dbReference type="AlphaFoldDB" id="A0A7G1I068"/>
<dbReference type="KEGG" id="copr:Cop2CBH44_24970"/>
<keyword evidence="5 9" id="KW-0067">ATP-binding</keyword>
<dbReference type="PANTHER" id="PTHR11933">
    <property type="entry name" value="TRNA 5-METHYLAMINOMETHYL-2-THIOURIDYLATE -METHYLTRANSFERASE"/>
    <property type="match status" value="1"/>
</dbReference>
<evidence type="ECO:0000259" key="10">
    <source>
        <dbReference type="Pfam" id="PF20258"/>
    </source>
</evidence>